<evidence type="ECO:0000313" key="7">
    <source>
        <dbReference type="EMBL" id="KQL17930.1"/>
    </source>
</evidence>
<keyword evidence="4" id="KW-0411">Iron-sulfur</keyword>
<dbReference type="PANTHER" id="PTHR13847:SF274">
    <property type="entry name" value="RIESKE 2FE-2S IRON-SULFUR PROTEIN YHFW-RELATED"/>
    <property type="match status" value="1"/>
</dbReference>
<dbReference type="Pfam" id="PF01266">
    <property type="entry name" value="DAO"/>
    <property type="match status" value="1"/>
</dbReference>
<proteinExistence type="predicted"/>
<dbReference type="GO" id="GO:0016705">
    <property type="term" value="F:oxidoreductase activity, acting on paired donors, with incorporation or reduction of molecular oxygen"/>
    <property type="evidence" value="ECO:0007669"/>
    <property type="project" value="UniProtKB-ARBA"/>
</dbReference>
<reference evidence="7 8" key="1">
    <citation type="submission" date="2015-09" db="EMBL/GenBank/DDBJ databases">
        <title>Genome sequencing project for genomic taxonomy and phylogenomics of Bacillus-like bacteria.</title>
        <authorList>
            <person name="Liu B."/>
            <person name="Wang J."/>
            <person name="Zhu Y."/>
            <person name="Liu G."/>
            <person name="Chen Q."/>
            <person name="Chen Z."/>
            <person name="Lan J."/>
            <person name="Che J."/>
            <person name="Ge C."/>
            <person name="Shi H."/>
            <person name="Pan Z."/>
            <person name="Liu X."/>
        </authorList>
    </citation>
    <scope>NUCLEOTIDE SEQUENCE [LARGE SCALE GENOMIC DNA]</scope>
    <source>
        <strain evidence="7 8">FJAT-18043</strain>
    </source>
</reference>
<keyword evidence="8" id="KW-1185">Reference proteome</keyword>
<dbReference type="GO" id="GO:0051537">
    <property type="term" value="F:2 iron, 2 sulfur cluster binding"/>
    <property type="evidence" value="ECO:0007669"/>
    <property type="project" value="UniProtKB-KW"/>
</dbReference>
<dbReference type="Proteomes" id="UP000050996">
    <property type="component" value="Unassembled WGS sequence"/>
</dbReference>
<keyword evidence="3" id="KW-0408">Iron</keyword>
<dbReference type="PRINTS" id="PR00162">
    <property type="entry name" value="RIESKE"/>
</dbReference>
<dbReference type="InterPro" id="IPR017941">
    <property type="entry name" value="Rieske_2Fe-2S"/>
</dbReference>
<protein>
    <submittedName>
        <fullName evidence="7">(2Fe-2S)-binding protein</fullName>
    </submittedName>
</protein>
<dbReference type="InterPro" id="IPR005805">
    <property type="entry name" value="Rieske_Fe-S_prot_C"/>
</dbReference>
<comment type="caution">
    <text evidence="7">The sequence shown here is derived from an EMBL/GenBank/DDBJ whole genome shotgun (WGS) entry which is preliminary data.</text>
</comment>
<dbReference type="Pfam" id="PF00355">
    <property type="entry name" value="Rieske"/>
    <property type="match status" value="1"/>
</dbReference>
<keyword evidence="1" id="KW-0001">2Fe-2S</keyword>
<evidence type="ECO:0000259" key="6">
    <source>
        <dbReference type="PROSITE" id="PS51296"/>
    </source>
</evidence>
<dbReference type="PATRIC" id="fig|1637975.4.peg.571"/>
<sequence>MTSTHEMPQYPESYWREINLPSFEKLSEHTSVDIAIIGGGITGITAGYLLINEGFRVAILEAGSILSGTTGHTTAKITAQHGLIYDELINHFGQEKASLYYNSANESLEFIRNTVKEKQIDCDFSQEEAYIYATSDEYARKIEAELEAYETIGINGALVDGIPFNIKTKATLSMRDQAQFHPLKYLEHLVQEFIKAGGIIYEGTTATDIGEGDHPVVITRDGHRVKCKNIIAASHFPFVDMMGFYFARMYQDRSYVLGVKVQEEFPGGMYISADNPTRSLRYTPYKDEKLILVGGESHKTGQGIDMMKHYEALEAFAEKTLGITDFPYRWSTQDLITLDKLPYIGPITKQKSGIFVATGYRKWGMTNGTTAALLLRDLIIGAENPYKELFDPARFQTDPSLKKVISINTDVAKHLIKGKLETVSREPSELENDEGSVVMINGKRAGAYKDKEGKLHLLDTTCTHMGCETEWNAGERTWDCPCHGSRFSYDGEVFNGPAKKPLKKIDLE</sequence>
<dbReference type="CDD" id="cd03477">
    <property type="entry name" value="Rieske_YhfW_C"/>
    <property type="match status" value="1"/>
</dbReference>
<dbReference type="InterPro" id="IPR006076">
    <property type="entry name" value="FAD-dep_OxRdtase"/>
</dbReference>
<keyword evidence="5" id="KW-1015">Disulfide bond</keyword>
<dbReference type="GO" id="GO:0004497">
    <property type="term" value="F:monooxygenase activity"/>
    <property type="evidence" value="ECO:0007669"/>
    <property type="project" value="UniProtKB-ARBA"/>
</dbReference>
<dbReference type="SUPFAM" id="SSF51905">
    <property type="entry name" value="FAD/NAD(P)-binding domain"/>
    <property type="match status" value="1"/>
</dbReference>
<evidence type="ECO:0000256" key="3">
    <source>
        <dbReference type="ARBA" id="ARBA00023004"/>
    </source>
</evidence>
<dbReference type="RefSeq" id="WP_053479106.1">
    <property type="nucleotide sequence ID" value="NZ_CP041305.1"/>
</dbReference>
<organism evidence="7 8">
    <name type="scientific">Cytobacillus solani</name>
    <dbReference type="NCBI Taxonomy" id="1637975"/>
    <lineage>
        <taxon>Bacteria</taxon>
        <taxon>Bacillati</taxon>
        <taxon>Bacillota</taxon>
        <taxon>Bacilli</taxon>
        <taxon>Bacillales</taxon>
        <taxon>Bacillaceae</taxon>
        <taxon>Cytobacillus</taxon>
    </lineage>
</organism>
<dbReference type="PROSITE" id="PS51296">
    <property type="entry name" value="RIESKE"/>
    <property type="match status" value="1"/>
</dbReference>
<feature type="domain" description="Rieske" evidence="6">
    <location>
        <begin position="422"/>
        <end position="508"/>
    </location>
</feature>
<dbReference type="GO" id="GO:0005737">
    <property type="term" value="C:cytoplasm"/>
    <property type="evidence" value="ECO:0007669"/>
    <property type="project" value="TreeGrafter"/>
</dbReference>
<evidence type="ECO:0000256" key="4">
    <source>
        <dbReference type="ARBA" id="ARBA00023014"/>
    </source>
</evidence>
<dbReference type="STRING" id="1637975.AN957_04440"/>
<dbReference type="Gene3D" id="2.102.10.10">
    <property type="entry name" value="Rieske [2Fe-2S] iron-sulphur domain"/>
    <property type="match status" value="1"/>
</dbReference>
<evidence type="ECO:0000256" key="2">
    <source>
        <dbReference type="ARBA" id="ARBA00022723"/>
    </source>
</evidence>
<dbReference type="SUPFAM" id="SSF50022">
    <property type="entry name" value="ISP domain"/>
    <property type="match status" value="1"/>
</dbReference>
<dbReference type="GO" id="GO:0046872">
    <property type="term" value="F:metal ion binding"/>
    <property type="evidence" value="ECO:0007669"/>
    <property type="project" value="UniProtKB-KW"/>
</dbReference>
<evidence type="ECO:0000313" key="8">
    <source>
        <dbReference type="Proteomes" id="UP000050996"/>
    </source>
</evidence>
<dbReference type="EMBL" id="LJIX01000006">
    <property type="protein sequence ID" value="KQL17930.1"/>
    <property type="molecule type" value="Genomic_DNA"/>
</dbReference>
<dbReference type="InterPro" id="IPR036188">
    <property type="entry name" value="FAD/NAD-bd_sf"/>
</dbReference>
<keyword evidence="2" id="KW-0479">Metal-binding</keyword>
<dbReference type="Gene3D" id="3.50.50.60">
    <property type="entry name" value="FAD/NAD(P)-binding domain"/>
    <property type="match status" value="1"/>
</dbReference>
<accession>A0A0Q3VFL8</accession>
<dbReference type="Gene3D" id="3.30.9.10">
    <property type="entry name" value="D-Amino Acid Oxidase, subunit A, domain 2"/>
    <property type="match status" value="1"/>
</dbReference>
<evidence type="ECO:0000256" key="1">
    <source>
        <dbReference type="ARBA" id="ARBA00022714"/>
    </source>
</evidence>
<dbReference type="PANTHER" id="PTHR13847">
    <property type="entry name" value="SARCOSINE DEHYDROGENASE-RELATED"/>
    <property type="match status" value="1"/>
</dbReference>
<dbReference type="FunFam" id="2.102.10.10:FF:000014">
    <property type="entry name" value="Oxidoreductase, FAD dependent"/>
    <property type="match status" value="1"/>
</dbReference>
<dbReference type="GO" id="GO:0016020">
    <property type="term" value="C:membrane"/>
    <property type="evidence" value="ECO:0007669"/>
    <property type="project" value="InterPro"/>
</dbReference>
<evidence type="ECO:0000256" key="5">
    <source>
        <dbReference type="ARBA" id="ARBA00023157"/>
    </source>
</evidence>
<dbReference type="AlphaFoldDB" id="A0A0Q3VFL8"/>
<gene>
    <name evidence="7" type="ORF">AN957_04440</name>
</gene>
<name>A0A0Q3VFL8_9BACI</name>
<dbReference type="InterPro" id="IPR036922">
    <property type="entry name" value="Rieske_2Fe-2S_sf"/>
</dbReference>
<dbReference type="InterPro" id="IPR038010">
    <property type="entry name" value="YhfW_C"/>
</dbReference>